<dbReference type="InterPro" id="IPR036942">
    <property type="entry name" value="Beta-barrel_TonB_sf"/>
</dbReference>
<dbReference type="Pfam" id="PF07715">
    <property type="entry name" value="Plug"/>
    <property type="match status" value="1"/>
</dbReference>
<dbReference type="InterPro" id="IPR010105">
    <property type="entry name" value="TonB_sidphr_rcpt"/>
</dbReference>
<comment type="similarity">
    <text evidence="2 10 11">Belongs to the TonB-dependent receptor family.</text>
</comment>
<dbReference type="GO" id="GO:0009279">
    <property type="term" value="C:cell outer membrane"/>
    <property type="evidence" value="ECO:0007669"/>
    <property type="project" value="UniProtKB-SubCell"/>
</dbReference>
<dbReference type="GO" id="GO:0015344">
    <property type="term" value="F:siderophore uptake transmembrane transporter activity"/>
    <property type="evidence" value="ECO:0007669"/>
    <property type="project" value="TreeGrafter"/>
</dbReference>
<evidence type="ECO:0000259" key="13">
    <source>
        <dbReference type="Pfam" id="PF07715"/>
    </source>
</evidence>
<evidence type="ECO:0000256" key="7">
    <source>
        <dbReference type="ARBA" id="ARBA00023136"/>
    </source>
</evidence>
<reference evidence="14 15" key="1">
    <citation type="submission" date="2017-01" db="EMBL/GenBank/DDBJ databases">
        <authorList>
            <person name="Mah S.A."/>
            <person name="Swanson W.J."/>
            <person name="Moy G.W."/>
            <person name="Vacquier V.D."/>
        </authorList>
    </citation>
    <scope>NUCLEOTIDE SEQUENCE [LARGE SCALE GENOMIC DNA]</scope>
    <source>
        <strain evidence="14 15">DSM 21219</strain>
    </source>
</reference>
<keyword evidence="15" id="KW-1185">Reference proteome</keyword>
<evidence type="ECO:0000256" key="5">
    <source>
        <dbReference type="ARBA" id="ARBA00022692"/>
    </source>
</evidence>
<dbReference type="Gene3D" id="2.40.170.20">
    <property type="entry name" value="TonB-dependent receptor, beta-barrel domain"/>
    <property type="match status" value="1"/>
</dbReference>
<comment type="subcellular location">
    <subcellularLocation>
        <location evidence="1 10">Cell outer membrane</location>
        <topology evidence="1 10">Multi-pass membrane protein</topology>
    </subcellularLocation>
</comment>
<keyword evidence="8" id="KW-0675">Receptor</keyword>
<dbReference type="GO" id="GO:0015891">
    <property type="term" value="P:siderophore transport"/>
    <property type="evidence" value="ECO:0007669"/>
    <property type="project" value="InterPro"/>
</dbReference>
<evidence type="ECO:0000256" key="3">
    <source>
        <dbReference type="ARBA" id="ARBA00022448"/>
    </source>
</evidence>
<dbReference type="STRING" id="515897.SAMN05421849_0337"/>
<evidence type="ECO:0000256" key="6">
    <source>
        <dbReference type="ARBA" id="ARBA00023077"/>
    </source>
</evidence>
<dbReference type="CDD" id="cd01347">
    <property type="entry name" value="ligand_gated_channel"/>
    <property type="match status" value="1"/>
</dbReference>
<protein>
    <submittedName>
        <fullName evidence="14">Iron complex outermembrane recepter protein</fullName>
    </submittedName>
</protein>
<evidence type="ECO:0000313" key="15">
    <source>
        <dbReference type="Proteomes" id="UP000192455"/>
    </source>
</evidence>
<evidence type="ECO:0000256" key="2">
    <source>
        <dbReference type="ARBA" id="ARBA00009810"/>
    </source>
</evidence>
<evidence type="ECO:0000313" key="14">
    <source>
        <dbReference type="EMBL" id="SIT75497.1"/>
    </source>
</evidence>
<dbReference type="PANTHER" id="PTHR32552:SF84">
    <property type="entry name" value="TONB-DEPENDENT RECEPTOR-RELATED"/>
    <property type="match status" value="1"/>
</dbReference>
<evidence type="ECO:0000259" key="12">
    <source>
        <dbReference type="Pfam" id="PF00593"/>
    </source>
</evidence>
<dbReference type="PANTHER" id="PTHR32552">
    <property type="entry name" value="FERRICHROME IRON RECEPTOR-RELATED"/>
    <property type="match status" value="1"/>
</dbReference>
<dbReference type="GO" id="GO:0038023">
    <property type="term" value="F:signaling receptor activity"/>
    <property type="evidence" value="ECO:0007669"/>
    <property type="project" value="InterPro"/>
</dbReference>
<dbReference type="AlphaFoldDB" id="A0A1R3WDN9"/>
<accession>A0A1R3WDN9</accession>
<feature type="domain" description="TonB-dependent receptor plug" evidence="13">
    <location>
        <begin position="95"/>
        <end position="199"/>
    </location>
</feature>
<dbReference type="RefSeq" id="WP_234967680.1">
    <property type="nucleotide sequence ID" value="NZ_FTPS01000001.1"/>
</dbReference>
<dbReference type="Pfam" id="PF00593">
    <property type="entry name" value="TonB_dep_Rec_b-barrel"/>
    <property type="match status" value="1"/>
</dbReference>
<evidence type="ECO:0000256" key="9">
    <source>
        <dbReference type="ARBA" id="ARBA00023237"/>
    </source>
</evidence>
<evidence type="ECO:0000256" key="10">
    <source>
        <dbReference type="PROSITE-ProRule" id="PRU01360"/>
    </source>
</evidence>
<keyword evidence="9 10" id="KW-0998">Cell outer membrane</keyword>
<dbReference type="Gene3D" id="2.170.130.10">
    <property type="entry name" value="TonB-dependent receptor, plug domain"/>
    <property type="match status" value="1"/>
</dbReference>
<name>A0A1R3WDN9_9RHOB</name>
<sequence>MPELISQSTALSGVSGLVPSIPRLPARPRRRRALVVAALLAGTAAPLSAQDATRSSEDNGETLLLDTITIEGQGAADLDLHQGSTAGSRLGLSSFETPASVQVIDGGAIRSRGERDVTRAIVNTGIGVSFGGSPGNGGTSVSMRGFNGHGSVTRLYDGTRLYPASGTITFPFDTWSVDRIEVLNGPAGVLYGEGGVGGAINVIPKKPLTEGRRDELRATIGTHGQRGLAYGSAGPLGDRLAYSFDANITGSDGWMDRDNMSSRSLSAALRWQATETLALTLSHDFGDNRPSRYFGTPLVDGQVDRRVRYRNYNVEDSLVRYKDRFTQLKAEWTPNDSVTLTSSTYHLTSNRDWRNVESYTYGPGTGVVTRQPRLALAHDVEETGNRTDITIESTFGNIENTATFGFDVNRMKYVRLRHTPATDETTVDFLNPRPGVFGPYTMNIINDSKMNQYSLFMDDRIKFNDQWALVGGLRYDNVDIKSREPAYTKKFSSTSWRIGAVWNPVPDVAVYAQYSRATEPIGSALSLSESQADLKLTRARQQEIGVKFGFLEGRGDATLAAYRIVKTDLLARDPDDPDVTHQIGRQSAKGIEAAIGLEVSPTFRVNANAAFVSSRFDDYVQPGGDYSGNRAANVPHRVANIWGSWDFAANWTARAGAHYVSEAFTSDANTSRRPSYTVVNAGLQWRPQDNISVDLNIENVANRLYATSGRDTQWLLGPPRMATLDVNIRF</sequence>
<gene>
    <name evidence="14" type="ORF">SAMN05421849_0337</name>
</gene>
<dbReference type="InterPro" id="IPR012910">
    <property type="entry name" value="Plug_dom"/>
</dbReference>
<keyword evidence="4 10" id="KW-1134">Transmembrane beta strand</keyword>
<feature type="domain" description="TonB-dependent receptor-like beta-barrel" evidence="12">
    <location>
        <begin position="271"/>
        <end position="700"/>
    </location>
</feature>
<keyword evidence="5 10" id="KW-0812">Transmembrane</keyword>
<evidence type="ECO:0000256" key="11">
    <source>
        <dbReference type="RuleBase" id="RU003357"/>
    </source>
</evidence>
<keyword evidence="7 10" id="KW-0472">Membrane</keyword>
<organism evidence="14 15">
    <name type="scientific">Pontibaca methylaminivorans</name>
    <dbReference type="NCBI Taxonomy" id="515897"/>
    <lineage>
        <taxon>Bacteria</taxon>
        <taxon>Pseudomonadati</taxon>
        <taxon>Pseudomonadota</taxon>
        <taxon>Alphaproteobacteria</taxon>
        <taxon>Rhodobacterales</taxon>
        <taxon>Roseobacteraceae</taxon>
        <taxon>Pontibaca</taxon>
    </lineage>
</organism>
<dbReference type="Proteomes" id="UP000192455">
    <property type="component" value="Unassembled WGS sequence"/>
</dbReference>
<dbReference type="EMBL" id="FTPS01000001">
    <property type="protein sequence ID" value="SIT75497.1"/>
    <property type="molecule type" value="Genomic_DNA"/>
</dbReference>
<dbReference type="InterPro" id="IPR037066">
    <property type="entry name" value="Plug_dom_sf"/>
</dbReference>
<evidence type="ECO:0000256" key="4">
    <source>
        <dbReference type="ARBA" id="ARBA00022452"/>
    </source>
</evidence>
<dbReference type="InterPro" id="IPR039426">
    <property type="entry name" value="TonB-dep_rcpt-like"/>
</dbReference>
<keyword evidence="3 10" id="KW-0813">Transport</keyword>
<evidence type="ECO:0000256" key="1">
    <source>
        <dbReference type="ARBA" id="ARBA00004571"/>
    </source>
</evidence>
<proteinExistence type="inferred from homology"/>
<dbReference type="PROSITE" id="PS52016">
    <property type="entry name" value="TONB_DEPENDENT_REC_3"/>
    <property type="match status" value="1"/>
</dbReference>
<dbReference type="NCBIfam" id="TIGR01783">
    <property type="entry name" value="TonB-siderophor"/>
    <property type="match status" value="1"/>
</dbReference>
<dbReference type="SUPFAM" id="SSF56935">
    <property type="entry name" value="Porins"/>
    <property type="match status" value="1"/>
</dbReference>
<evidence type="ECO:0000256" key="8">
    <source>
        <dbReference type="ARBA" id="ARBA00023170"/>
    </source>
</evidence>
<keyword evidence="6 11" id="KW-0798">TonB box</keyword>
<dbReference type="InterPro" id="IPR000531">
    <property type="entry name" value="Beta-barrel_TonB"/>
</dbReference>